<feature type="compositionally biased region" description="Basic and acidic residues" evidence="1">
    <location>
        <begin position="114"/>
        <end position="126"/>
    </location>
</feature>
<evidence type="ECO:0000256" key="1">
    <source>
        <dbReference type="SAM" id="MobiDB-lite"/>
    </source>
</evidence>
<organism evidence="3">
    <name type="scientific">hydrothermal vent metagenome</name>
    <dbReference type="NCBI Taxonomy" id="652676"/>
    <lineage>
        <taxon>unclassified sequences</taxon>
        <taxon>metagenomes</taxon>
        <taxon>ecological metagenomes</taxon>
    </lineage>
</organism>
<evidence type="ECO:0000256" key="2">
    <source>
        <dbReference type="SAM" id="Phobius"/>
    </source>
</evidence>
<sequence length="139" mass="15755">MAIDPRTLDYAALGILVTVSIVLIYAIIYIHDIPYEMAKKRGHPHRDAIHIAGWVSLFLMHTIWPFLWIWAYLYKPGEGWGTETVQIEASSDLKSDIRKLEALEKKVAELEARLHHSSEDVQRESEAQSSQSNDKGGVA</sequence>
<evidence type="ECO:0000313" key="3">
    <source>
        <dbReference type="EMBL" id="SFV53036.1"/>
    </source>
</evidence>
<proteinExistence type="predicted"/>
<dbReference type="EC" id="3.6.1.-" evidence="3"/>
<feature type="compositionally biased region" description="Polar residues" evidence="1">
    <location>
        <begin position="127"/>
        <end position="139"/>
    </location>
</feature>
<keyword evidence="2" id="KW-0812">Transmembrane</keyword>
<dbReference type="InterPro" id="IPR011223">
    <property type="entry name" value="UCP028770"/>
</dbReference>
<dbReference type="Pfam" id="PF11742">
    <property type="entry name" value="DUF3302"/>
    <property type="match status" value="1"/>
</dbReference>
<keyword evidence="3" id="KW-0378">Hydrolase</keyword>
<reference evidence="3" key="1">
    <citation type="submission" date="2016-10" db="EMBL/GenBank/DDBJ databases">
        <authorList>
            <person name="de Groot N.N."/>
        </authorList>
    </citation>
    <scope>NUCLEOTIDE SEQUENCE</scope>
</reference>
<name>A0A1W1BHP4_9ZZZZ</name>
<dbReference type="GO" id="GO:0016787">
    <property type="term" value="F:hydrolase activity"/>
    <property type="evidence" value="ECO:0007669"/>
    <property type="project" value="UniProtKB-KW"/>
</dbReference>
<dbReference type="EMBL" id="FPHC01000028">
    <property type="protein sequence ID" value="SFV53036.1"/>
    <property type="molecule type" value="Genomic_DNA"/>
</dbReference>
<dbReference type="PIRSF" id="PIRSF028770">
    <property type="entry name" value="UCP028770"/>
    <property type="match status" value="1"/>
</dbReference>
<feature type="transmembrane region" description="Helical" evidence="2">
    <location>
        <begin position="12"/>
        <end position="30"/>
    </location>
</feature>
<protein>
    <submittedName>
        <fullName evidence="3">GTPase</fullName>
        <ecNumber evidence="3">3.6.1.-</ecNumber>
    </submittedName>
</protein>
<keyword evidence="2" id="KW-1133">Transmembrane helix</keyword>
<dbReference type="AlphaFoldDB" id="A0A1W1BHP4"/>
<feature type="transmembrane region" description="Helical" evidence="2">
    <location>
        <begin position="51"/>
        <end position="73"/>
    </location>
</feature>
<feature type="region of interest" description="Disordered" evidence="1">
    <location>
        <begin position="114"/>
        <end position="139"/>
    </location>
</feature>
<keyword evidence="2" id="KW-0472">Membrane</keyword>
<accession>A0A1W1BHP4</accession>
<gene>
    <name evidence="3" type="ORF">MNB_SV-6-14</name>
</gene>